<dbReference type="EMBL" id="QSUL01000001">
    <property type="protein sequence ID" value="RGN40142.1"/>
    <property type="molecule type" value="Genomic_DNA"/>
</dbReference>
<evidence type="ECO:0000313" key="2">
    <source>
        <dbReference type="Proteomes" id="UP000260983"/>
    </source>
</evidence>
<dbReference type="RefSeq" id="WP_009130518.1">
    <property type="nucleotide sequence ID" value="NZ_CABKRN010000003.1"/>
</dbReference>
<reference evidence="1 2" key="1">
    <citation type="submission" date="2018-08" db="EMBL/GenBank/DDBJ databases">
        <title>A genome reference for cultivated species of the human gut microbiota.</title>
        <authorList>
            <person name="Zou Y."/>
            <person name="Xue W."/>
            <person name="Luo G."/>
        </authorList>
    </citation>
    <scope>NUCLEOTIDE SEQUENCE [LARGE SCALE GENOMIC DNA]</scope>
    <source>
        <strain evidence="1 2">OM05-15BH</strain>
    </source>
</reference>
<accession>A0A3E5BR95</accession>
<protein>
    <submittedName>
        <fullName evidence="1">6-bladed beta-propeller</fullName>
    </submittedName>
</protein>
<dbReference type="AlphaFoldDB" id="A0A3E5BR95"/>
<comment type="caution">
    <text evidence="1">The sequence shown here is derived from an EMBL/GenBank/DDBJ whole genome shotgun (WGS) entry which is preliminary data.</text>
</comment>
<evidence type="ECO:0000313" key="1">
    <source>
        <dbReference type="EMBL" id="RGN40142.1"/>
    </source>
</evidence>
<dbReference type="Proteomes" id="UP000260983">
    <property type="component" value="Unassembled WGS sequence"/>
</dbReference>
<dbReference type="Pfam" id="PF17170">
    <property type="entry name" value="DUF5128"/>
    <property type="match status" value="1"/>
</dbReference>
<name>A0A3E5BR95_9BACE</name>
<gene>
    <name evidence="1" type="ORF">DXB65_00365</name>
</gene>
<organism evidence="1 2">
    <name type="scientific">Bacteroides oleiciplenus</name>
    <dbReference type="NCBI Taxonomy" id="626931"/>
    <lineage>
        <taxon>Bacteria</taxon>
        <taxon>Pseudomonadati</taxon>
        <taxon>Bacteroidota</taxon>
        <taxon>Bacteroidia</taxon>
        <taxon>Bacteroidales</taxon>
        <taxon>Bacteroidaceae</taxon>
        <taxon>Bacteroides</taxon>
    </lineage>
</organism>
<proteinExistence type="predicted"/>
<sequence length="374" mass="43244">MKLLFYVFIIFFLLEACSEKKDSFYPVIHPMKHLIDSQEGEKDYFDDVKIVQLDNQQIVLFNEPILLDSMIMVNSFKDGILLYDIEGKFLRKIGGIGNGPQEYNSSYSMAWDAERNLIYVLSKPDILLTYSLGGQCLSRIRLDLPGELIVRTCVYHHNFFYLMNSVGLAEQGRENEMLWLKVDTLGQIVEQKTLSLSELRLPEHGSLFQGDYCSVSAKGIVYGNHYCDTIYSINETENIPVAIWAKGDFRLTSEDAEVTFGHYGKVIFQAIDETTDKLFVRWCSFYHDKPVEHFLTVCDKKESENRTFRENYPMMNANFCSLRSGRHFLIYVCEPFALSSFLNRSDNEELRDEGDKIDKEGNFVLVIVPLKNIM</sequence>